<organism evidence="3 4">
    <name type="scientific">Tothia fuscella</name>
    <dbReference type="NCBI Taxonomy" id="1048955"/>
    <lineage>
        <taxon>Eukaryota</taxon>
        <taxon>Fungi</taxon>
        <taxon>Dikarya</taxon>
        <taxon>Ascomycota</taxon>
        <taxon>Pezizomycotina</taxon>
        <taxon>Dothideomycetes</taxon>
        <taxon>Pleosporomycetidae</taxon>
        <taxon>Venturiales</taxon>
        <taxon>Cylindrosympodiaceae</taxon>
        <taxon>Tothia</taxon>
    </lineage>
</organism>
<dbReference type="GO" id="GO:0005783">
    <property type="term" value="C:endoplasmic reticulum"/>
    <property type="evidence" value="ECO:0007669"/>
    <property type="project" value="TreeGrafter"/>
</dbReference>
<keyword evidence="2" id="KW-1133">Transmembrane helix</keyword>
<evidence type="ECO:0000313" key="4">
    <source>
        <dbReference type="Proteomes" id="UP000800235"/>
    </source>
</evidence>
<keyword evidence="1 2" id="KW-0472">Membrane</keyword>
<keyword evidence="4" id="KW-1185">Reference proteome</keyword>
<comment type="caution">
    <text evidence="3">The sequence shown here is derived from an EMBL/GenBank/DDBJ whole genome shotgun (WGS) entry which is preliminary data.</text>
</comment>
<dbReference type="PANTHER" id="PTHR13315">
    <property type="entry name" value="METALLO PHOSPHOESTERASE RELATED"/>
    <property type="match status" value="1"/>
</dbReference>
<evidence type="ECO:0000256" key="2">
    <source>
        <dbReference type="SAM" id="Phobius"/>
    </source>
</evidence>
<dbReference type="GO" id="GO:0006506">
    <property type="term" value="P:GPI anchor biosynthetic process"/>
    <property type="evidence" value="ECO:0007669"/>
    <property type="project" value="InterPro"/>
</dbReference>
<dbReference type="GO" id="GO:0016020">
    <property type="term" value="C:membrane"/>
    <property type="evidence" value="ECO:0007669"/>
    <property type="project" value="GOC"/>
</dbReference>
<reference evidence="3" key="1">
    <citation type="journal article" date="2020" name="Stud. Mycol.">
        <title>101 Dothideomycetes genomes: a test case for predicting lifestyles and emergence of pathogens.</title>
        <authorList>
            <person name="Haridas S."/>
            <person name="Albert R."/>
            <person name="Binder M."/>
            <person name="Bloem J."/>
            <person name="Labutti K."/>
            <person name="Salamov A."/>
            <person name="Andreopoulos B."/>
            <person name="Baker S."/>
            <person name="Barry K."/>
            <person name="Bills G."/>
            <person name="Bluhm B."/>
            <person name="Cannon C."/>
            <person name="Castanera R."/>
            <person name="Culley D."/>
            <person name="Daum C."/>
            <person name="Ezra D."/>
            <person name="Gonzalez J."/>
            <person name="Henrissat B."/>
            <person name="Kuo A."/>
            <person name="Liang C."/>
            <person name="Lipzen A."/>
            <person name="Lutzoni F."/>
            <person name="Magnuson J."/>
            <person name="Mondo S."/>
            <person name="Nolan M."/>
            <person name="Ohm R."/>
            <person name="Pangilinan J."/>
            <person name="Park H.-J."/>
            <person name="Ramirez L."/>
            <person name="Alfaro M."/>
            <person name="Sun H."/>
            <person name="Tritt A."/>
            <person name="Yoshinaga Y."/>
            <person name="Zwiers L.-H."/>
            <person name="Turgeon B."/>
            <person name="Goodwin S."/>
            <person name="Spatafora J."/>
            <person name="Crous P."/>
            <person name="Grigoriev I."/>
        </authorList>
    </citation>
    <scope>NUCLEOTIDE SEQUENCE</scope>
    <source>
        <strain evidence="3">CBS 130266</strain>
    </source>
</reference>
<evidence type="ECO:0000313" key="3">
    <source>
        <dbReference type="EMBL" id="KAF2434807.1"/>
    </source>
</evidence>
<dbReference type="Proteomes" id="UP000800235">
    <property type="component" value="Unassembled WGS sequence"/>
</dbReference>
<dbReference type="AlphaFoldDB" id="A0A9P4P057"/>
<dbReference type="EMBL" id="MU007015">
    <property type="protein sequence ID" value="KAF2434807.1"/>
    <property type="molecule type" value="Genomic_DNA"/>
</dbReference>
<dbReference type="SUPFAM" id="SSF56300">
    <property type="entry name" value="Metallo-dependent phosphatases"/>
    <property type="match status" value="1"/>
</dbReference>
<dbReference type="OrthoDB" id="9984693at2759"/>
<accession>A0A9P4P057</accession>
<proteinExistence type="predicted"/>
<dbReference type="InterPro" id="IPR029052">
    <property type="entry name" value="Metallo-depent_PP-like"/>
</dbReference>
<feature type="transmembrane region" description="Helical" evidence="2">
    <location>
        <begin position="501"/>
        <end position="525"/>
    </location>
</feature>
<name>A0A9P4P057_9PEZI</name>
<dbReference type="PANTHER" id="PTHR13315:SF1">
    <property type="entry name" value="PROTEIN TED1"/>
    <property type="match status" value="1"/>
</dbReference>
<keyword evidence="2" id="KW-0812">Transmembrane</keyword>
<gene>
    <name evidence="3" type="ORF">EJ08DRAFT_685734</name>
</gene>
<evidence type="ECO:0008006" key="5">
    <source>
        <dbReference type="Google" id="ProtNLM"/>
    </source>
</evidence>
<sequence>MRLSLFLLRISSVLLPLAILSTTYLYLYPLFHRCGFPAPPRNNSHGFDQCEFQNESLKEYYKDGSSAPFRLLALADPQLEGDTSLPEPVEYEFPGLKKILWDLRGGDWEGIKDALVVGVEDIIADLGSVLKYMRKQVDLVGNDYYLAHIYRTLHWYTKPTHVTVLGDLLGSQWIGDEEFEIRRWRFWNRVFRGSSLPEKGKLVDYKVDEEGEGEEKPIPTVETLGQEDWTRRIINLAGNHDIGYAGDIDESRIARFEAAFGPVNGDIHFTLPSAGLCNAPASSPNNNPNNDTTDTPTLRLIVLNSMNLDVPALTPTLQSNTYTFINNLMSHSSPVETHTTSTILLTHIPLHKEAGTCADSPFFAFFPSQEGSGIKEQNMISADLSKSAILQGIYGMSPESNAVMRGLGRAGIVLTGHDHVGCDVYHYADRENGTWNAKVWTSEEAQVVAREEDTPGLREVTLRSMMGEFGGNAGLVSAWWDGDVGRWRIEVSTCSAGVQHIWWAVHVLDLLVVLIAGAAGVAYAFEIRGGNGTVRHNTSHRKPAVKLKK</sequence>
<protein>
    <recommendedName>
        <fullName evidence="5">Calcineurin-like phosphoesterase domain-containing protein</fullName>
    </recommendedName>
</protein>
<evidence type="ECO:0000256" key="1">
    <source>
        <dbReference type="ARBA" id="ARBA00023136"/>
    </source>
</evidence>
<dbReference type="InterPro" id="IPR033308">
    <property type="entry name" value="PGAP5/Cdc1/Ted1"/>
</dbReference>